<proteinExistence type="predicted"/>
<evidence type="ECO:0000313" key="1">
    <source>
        <dbReference type="EMBL" id="MBD8043496.1"/>
    </source>
</evidence>
<dbReference type="RefSeq" id="WP_191746450.1">
    <property type="nucleotide sequence ID" value="NZ_JACSQC010000003.1"/>
</dbReference>
<organism evidence="1 2">
    <name type="scientific">Arthrobacter pullicola</name>
    <dbReference type="NCBI Taxonomy" id="2762224"/>
    <lineage>
        <taxon>Bacteria</taxon>
        <taxon>Bacillati</taxon>
        <taxon>Actinomycetota</taxon>
        <taxon>Actinomycetes</taxon>
        <taxon>Micrococcales</taxon>
        <taxon>Micrococcaceae</taxon>
        <taxon>Arthrobacter</taxon>
    </lineage>
</organism>
<evidence type="ECO:0000313" key="2">
    <source>
        <dbReference type="Proteomes" id="UP000652763"/>
    </source>
</evidence>
<gene>
    <name evidence="1" type="ORF">H9638_06690</name>
</gene>
<accession>A0ABR8YH85</accession>
<dbReference type="EMBL" id="JACSQC010000003">
    <property type="protein sequence ID" value="MBD8043496.1"/>
    <property type="molecule type" value="Genomic_DNA"/>
</dbReference>
<sequence length="48" mass="5298">MSAPCTCIQSADPFSGRIGVTVYDPFCRQRMHRVSGSTLRESSYDAGR</sequence>
<reference evidence="1 2" key="1">
    <citation type="submission" date="2020-08" db="EMBL/GenBank/DDBJ databases">
        <title>A Genomic Blueprint of the Chicken Gut Microbiome.</title>
        <authorList>
            <person name="Gilroy R."/>
            <person name="Ravi A."/>
            <person name="Getino M."/>
            <person name="Pursley I."/>
            <person name="Horton D.L."/>
            <person name="Alikhan N.-F."/>
            <person name="Baker D."/>
            <person name="Gharbi K."/>
            <person name="Hall N."/>
            <person name="Watson M."/>
            <person name="Adriaenssens E.M."/>
            <person name="Foster-Nyarko E."/>
            <person name="Jarju S."/>
            <person name="Secka A."/>
            <person name="Antonio M."/>
            <person name="Oren A."/>
            <person name="Chaudhuri R."/>
            <person name="La Ragione R.M."/>
            <person name="Hildebrand F."/>
            <person name="Pallen M.J."/>
        </authorList>
    </citation>
    <scope>NUCLEOTIDE SEQUENCE [LARGE SCALE GENOMIC DNA]</scope>
    <source>
        <strain evidence="1 2">Sa2BUA2</strain>
    </source>
</reference>
<name>A0ABR8YH85_9MICC</name>
<comment type="caution">
    <text evidence="1">The sequence shown here is derived from an EMBL/GenBank/DDBJ whole genome shotgun (WGS) entry which is preliminary data.</text>
</comment>
<keyword evidence="2" id="KW-1185">Reference proteome</keyword>
<protein>
    <submittedName>
        <fullName evidence="1">Uncharacterized protein</fullName>
    </submittedName>
</protein>
<dbReference type="Proteomes" id="UP000652763">
    <property type="component" value="Unassembled WGS sequence"/>
</dbReference>